<dbReference type="Proteomes" id="UP000011602">
    <property type="component" value="Unassembled WGS sequence"/>
</dbReference>
<gene>
    <name evidence="1" type="ORF">C493_19296</name>
</gene>
<proteinExistence type="predicted"/>
<keyword evidence="2" id="KW-1185">Reference proteome</keyword>
<sequence>MMFFVGSYFHLASFAQFGLSGQLDCADRDLIEYWFHTLKMCVDRFHNSWMDRRASVRTDFELYLQFYSAYRTD</sequence>
<reference evidence="1 2" key="1">
    <citation type="journal article" date="2014" name="PLoS Genet.">
        <title>Phylogenetically driven sequencing of extremely halophilic archaea reveals strategies for static and dynamic osmo-response.</title>
        <authorList>
            <person name="Becker E.A."/>
            <person name="Seitzer P.M."/>
            <person name="Tritt A."/>
            <person name="Larsen D."/>
            <person name="Krusor M."/>
            <person name="Yao A.I."/>
            <person name="Wu D."/>
            <person name="Madern D."/>
            <person name="Eisen J.A."/>
            <person name="Darling A.E."/>
            <person name="Facciotti M.T."/>
        </authorList>
    </citation>
    <scope>NUCLEOTIDE SEQUENCE [LARGE SCALE GENOMIC DNA]</scope>
    <source>
        <strain evidence="1 2">JCM 12255</strain>
    </source>
</reference>
<comment type="caution">
    <text evidence="1">The sequence shown here is derived from an EMBL/GenBank/DDBJ whole genome shotgun (WGS) entry which is preliminary data.</text>
</comment>
<evidence type="ECO:0000313" key="1">
    <source>
        <dbReference type="EMBL" id="ELY50144.1"/>
    </source>
</evidence>
<dbReference type="eggNOG" id="arCOG02134">
    <property type="taxonomic scope" value="Archaea"/>
</dbReference>
<dbReference type="EMBL" id="AOHZ01000088">
    <property type="protein sequence ID" value="ELY50144.1"/>
    <property type="molecule type" value="Genomic_DNA"/>
</dbReference>
<evidence type="ECO:0000313" key="2">
    <source>
        <dbReference type="Proteomes" id="UP000011602"/>
    </source>
</evidence>
<name>L9WL03_9EURY</name>
<accession>L9WL03</accession>
<dbReference type="STRING" id="1227499.C493_19296"/>
<protein>
    <submittedName>
        <fullName evidence="1">Integrase</fullName>
    </submittedName>
</protein>
<dbReference type="AlphaFoldDB" id="L9WL03"/>
<organism evidence="1 2">
    <name type="scientific">Natronolimnohabitans innermongolicus JCM 12255</name>
    <dbReference type="NCBI Taxonomy" id="1227499"/>
    <lineage>
        <taxon>Archaea</taxon>
        <taxon>Methanobacteriati</taxon>
        <taxon>Methanobacteriota</taxon>
        <taxon>Stenosarchaea group</taxon>
        <taxon>Halobacteria</taxon>
        <taxon>Halobacteriales</taxon>
        <taxon>Natrialbaceae</taxon>
        <taxon>Natronolimnohabitans</taxon>
    </lineage>
</organism>